<evidence type="ECO:0000313" key="3">
    <source>
        <dbReference type="Proteomes" id="UP000601435"/>
    </source>
</evidence>
<evidence type="ECO:0000313" key="2">
    <source>
        <dbReference type="EMBL" id="CAE7601780.1"/>
    </source>
</evidence>
<keyword evidence="1" id="KW-0732">Signal</keyword>
<protein>
    <submittedName>
        <fullName evidence="2">Uncharacterized protein</fullName>
    </submittedName>
</protein>
<dbReference type="AlphaFoldDB" id="A0A812UXC7"/>
<organism evidence="2 3">
    <name type="scientific">Symbiodinium necroappetens</name>
    <dbReference type="NCBI Taxonomy" id="1628268"/>
    <lineage>
        <taxon>Eukaryota</taxon>
        <taxon>Sar</taxon>
        <taxon>Alveolata</taxon>
        <taxon>Dinophyceae</taxon>
        <taxon>Suessiales</taxon>
        <taxon>Symbiodiniaceae</taxon>
        <taxon>Symbiodinium</taxon>
    </lineage>
</organism>
<name>A0A812UXC7_9DINO</name>
<accession>A0A812UXC7</accession>
<comment type="caution">
    <text evidence="2">The sequence shown here is derived from an EMBL/GenBank/DDBJ whole genome shotgun (WGS) entry which is preliminary data.</text>
</comment>
<feature type="signal peptide" evidence="1">
    <location>
        <begin position="1"/>
        <end position="19"/>
    </location>
</feature>
<dbReference type="EMBL" id="CAJNJA010028412">
    <property type="protein sequence ID" value="CAE7601780.1"/>
    <property type="molecule type" value="Genomic_DNA"/>
</dbReference>
<proteinExistence type="predicted"/>
<reference evidence="2" key="1">
    <citation type="submission" date="2021-02" db="EMBL/GenBank/DDBJ databases">
        <authorList>
            <person name="Dougan E. K."/>
            <person name="Rhodes N."/>
            <person name="Thang M."/>
            <person name="Chan C."/>
        </authorList>
    </citation>
    <scope>NUCLEOTIDE SEQUENCE</scope>
</reference>
<sequence>MPHHLQTLLVCGLARAATGVTCNTGSSTVYEGSCGTMDNTVSFTTTSCGGACFTESMKQEISPNGVCNVVFVVAGCVQTGTKDCATLQQVYDAMDPAAGNFGFGCEECSTDACNPTSALSGTQGAVRSGATAAANLAWLLGTLPLLNFRL</sequence>
<feature type="chain" id="PRO_5032606917" evidence="1">
    <location>
        <begin position="20"/>
        <end position="150"/>
    </location>
</feature>
<evidence type="ECO:0000256" key="1">
    <source>
        <dbReference type="SAM" id="SignalP"/>
    </source>
</evidence>
<dbReference type="OrthoDB" id="10306955at2759"/>
<keyword evidence="3" id="KW-1185">Reference proteome</keyword>
<dbReference type="Proteomes" id="UP000601435">
    <property type="component" value="Unassembled WGS sequence"/>
</dbReference>
<gene>
    <name evidence="2" type="ORF">SNEC2469_LOCUS17232</name>
</gene>